<feature type="non-terminal residue" evidence="2">
    <location>
        <position position="1"/>
    </location>
</feature>
<gene>
    <name evidence="2" type="ORF">RFULGI_LOCUS6333</name>
</gene>
<proteinExistence type="predicted"/>
<sequence length="198" mass="22049">MYKRHVFIGPLSSPSPVQNPVQLPSLPSYDRHAGNIRTLLSPPESPEIASTYGSRQLQHQEERYIVPQTSEQQCACCVSRPVSIYQSSSYSQQSSSGVYDSSYSQQRYSSCPPLIHPIPISPFGRKPTLSTMQSLPRLNTSLLTPAAKHYGYHTDHFNAETVTNVLIVQNDFRDQVHLGFIPIPIPVKNLLCAPNLDA</sequence>
<comment type="caution">
    <text evidence="2">The sequence shown here is derived from an EMBL/GenBank/DDBJ whole genome shotgun (WGS) entry which is preliminary data.</text>
</comment>
<protein>
    <submittedName>
        <fullName evidence="2">6515_t:CDS:1</fullName>
    </submittedName>
</protein>
<evidence type="ECO:0000256" key="1">
    <source>
        <dbReference type="SAM" id="MobiDB-lite"/>
    </source>
</evidence>
<accession>A0A9N9CC52</accession>
<dbReference type="Proteomes" id="UP000789396">
    <property type="component" value="Unassembled WGS sequence"/>
</dbReference>
<feature type="region of interest" description="Disordered" evidence="1">
    <location>
        <begin position="35"/>
        <end position="56"/>
    </location>
</feature>
<reference evidence="2" key="1">
    <citation type="submission" date="2021-06" db="EMBL/GenBank/DDBJ databases">
        <authorList>
            <person name="Kallberg Y."/>
            <person name="Tangrot J."/>
            <person name="Rosling A."/>
        </authorList>
    </citation>
    <scope>NUCLEOTIDE SEQUENCE</scope>
    <source>
        <strain evidence="2">IN212</strain>
    </source>
</reference>
<name>A0A9N9CC52_9GLOM</name>
<dbReference type="OrthoDB" id="6077919at2759"/>
<dbReference type="AlphaFoldDB" id="A0A9N9CC52"/>
<evidence type="ECO:0000313" key="2">
    <source>
        <dbReference type="EMBL" id="CAG8593707.1"/>
    </source>
</evidence>
<evidence type="ECO:0000313" key="3">
    <source>
        <dbReference type="Proteomes" id="UP000789396"/>
    </source>
</evidence>
<organism evidence="2 3">
    <name type="scientific">Racocetra fulgida</name>
    <dbReference type="NCBI Taxonomy" id="60492"/>
    <lineage>
        <taxon>Eukaryota</taxon>
        <taxon>Fungi</taxon>
        <taxon>Fungi incertae sedis</taxon>
        <taxon>Mucoromycota</taxon>
        <taxon>Glomeromycotina</taxon>
        <taxon>Glomeromycetes</taxon>
        <taxon>Diversisporales</taxon>
        <taxon>Gigasporaceae</taxon>
        <taxon>Racocetra</taxon>
    </lineage>
</organism>
<keyword evidence="3" id="KW-1185">Reference proteome</keyword>
<dbReference type="EMBL" id="CAJVPZ010008054">
    <property type="protein sequence ID" value="CAG8593707.1"/>
    <property type="molecule type" value="Genomic_DNA"/>
</dbReference>